<dbReference type="SUPFAM" id="SSF52058">
    <property type="entry name" value="L domain-like"/>
    <property type="match status" value="2"/>
</dbReference>
<dbReference type="PANTHER" id="PTHR24369">
    <property type="entry name" value="ANTIGEN BSP, PUTATIVE-RELATED"/>
    <property type="match status" value="1"/>
</dbReference>
<evidence type="ECO:0000256" key="4">
    <source>
        <dbReference type="SAM" id="SignalP"/>
    </source>
</evidence>
<dbReference type="InterPro" id="IPR003591">
    <property type="entry name" value="Leu-rich_rpt_typical-subtyp"/>
</dbReference>
<organism evidence="5 6">
    <name type="scientific">Brachionus calyciflorus</name>
    <dbReference type="NCBI Taxonomy" id="104777"/>
    <lineage>
        <taxon>Eukaryota</taxon>
        <taxon>Metazoa</taxon>
        <taxon>Spiralia</taxon>
        <taxon>Gnathifera</taxon>
        <taxon>Rotifera</taxon>
        <taxon>Eurotatoria</taxon>
        <taxon>Monogononta</taxon>
        <taxon>Pseudotrocha</taxon>
        <taxon>Ploima</taxon>
        <taxon>Brachionidae</taxon>
        <taxon>Brachionus</taxon>
    </lineage>
</organism>
<feature type="chain" id="PRO_5032958494" evidence="4">
    <location>
        <begin position="17"/>
        <end position="613"/>
    </location>
</feature>
<dbReference type="Pfam" id="PF13855">
    <property type="entry name" value="LRR_8"/>
    <property type="match status" value="3"/>
</dbReference>
<keyword evidence="2 4" id="KW-0732">Signal</keyword>
<dbReference type="Proteomes" id="UP000663879">
    <property type="component" value="Unassembled WGS sequence"/>
</dbReference>
<evidence type="ECO:0000313" key="5">
    <source>
        <dbReference type="EMBL" id="CAF0965618.1"/>
    </source>
</evidence>
<dbReference type="SMART" id="SM00369">
    <property type="entry name" value="LRR_TYP"/>
    <property type="match status" value="8"/>
</dbReference>
<dbReference type="OrthoDB" id="1055097at2759"/>
<dbReference type="Pfam" id="PF13306">
    <property type="entry name" value="LRR_5"/>
    <property type="match status" value="1"/>
</dbReference>
<keyword evidence="3" id="KW-0677">Repeat</keyword>
<evidence type="ECO:0000256" key="3">
    <source>
        <dbReference type="ARBA" id="ARBA00022737"/>
    </source>
</evidence>
<keyword evidence="1" id="KW-0433">Leucine-rich repeat</keyword>
<accession>A0A814EFA9</accession>
<dbReference type="InterPro" id="IPR026906">
    <property type="entry name" value="LRR_5"/>
</dbReference>
<protein>
    <submittedName>
        <fullName evidence="5">Uncharacterized protein</fullName>
    </submittedName>
</protein>
<proteinExistence type="predicted"/>
<dbReference type="InterPro" id="IPR032675">
    <property type="entry name" value="LRR_dom_sf"/>
</dbReference>
<evidence type="ECO:0000256" key="1">
    <source>
        <dbReference type="ARBA" id="ARBA00022614"/>
    </source>
</evidence>
<gene>
    <name evidence="5" type="ORF">OXX778_LOCUS14649</name>
</gene>
<comment type="caution">
    <text evidence="5">The sequence shown here is derived from an EMBL/GenBank/DDBJ whole genome shotgun (WGS) entry which is preliminary data.</text>
</comment>
<dbReference type="Gene3D" id="3.80.10.10">
    <property type="entry name" value="Ribonuclease Inhibitor"/>
    <property type="match status" value="3"/>
</dbReference>
<name>A0A814EFA9_9BILA</name>
<feature type="non-terminal residue" evidence="5">
    <location>
        <position position="613"/>
    </location>
</feature>
<dbReference type="AlphaFoldDB" id="A0A814EFA9"/>
<keyword evidence="6" id="KW-1185">Reference proteome</keyword>
<dbReference type="PANTHER" id="PTHR24369:SF210">
    <property type="entry name" value="CHAOPTIN-RELATED"/>
    <property type="match status" value="1"/>
</dbReference>
<evidence type="ECO:0000313" key="6">
    <source>
        <dbReference type="Proteomes" id="UP000663879"/>
    </source>
</evidence>
<evidence type="ECO:0000256" key="2">
    <source>
        <dbReference type="ARBA" id="ARBA00022729"/>
    </source>
</evidence>
<dbReference type="SMART" id="SM00365">
    <property type="entry name" value="LRR_SD22"/>
    <property type="match status" value="6"/>
</dbReference>
<dbReference type="PROSITE" id="PS51450">
    <property type="entry name" value="LRR"/>
    <property type="match status" value="5"/>
</dbReference>
<dbReference type="InterPro" id="IPR050541">
    <property type="entry name" value="LRR_TM_domain-containing"/>
</dbReference>
<dbReference type="EMBL" id="CAJNOC010003057">
    <property type="protein sequence ID" value="CAF0965618.1"/>
    <property type="molecule type" value="Genomic_DNA"/>
</dbReference>
<reference evidence="5" key="1">
    <citation type="submission" date="2021-02" db="EMBL/GenBank/DDBJ databases">
        <authorList>
            <person name="Nowell W R."/>
        </authorList>
    </citation>
    <scope>NUCLEOTIDE SEQUENCE</scope>
    <source>
        <strain evidence="5">Ploen Becks lab</strain>
    </source>
</reference>
<feature type="signal peptide" evidence="4">
    <location>
        <begin position="1"/>
        <end position="16"/>
    </location>
</feature>
<dbReference type="GO" id="GO:0005886">
    <property type="term" value="C:plasma membrane"/>
    <property type="evidence" value="ECO:0007669"/>
    <property type="project" value="TreeGrafter"/>
</dbReference>
<dbReference type="InterPro" id="IPR001611">
    <property type="entry name" value="Leu-rich_rpt"/>
</dbReference>
<sequence length="613" mass="69892">MFFLIGILSFIGIAYADPRCPFESCSTYYSYGCYIHCYSNKFPDVGSINTDNIQYISFSSLENIPKNAFQGLNIFELSIFSQNLTQVDDGAFDNIGKLDRLNLNGITNLSLIFGNNRSGNLSDLTNHISLTNSGLNNESVISIIDKLKSWTRLQSLTITNNNFSHFSYDFTNFTSLSSLDLSNNLIETFDIKGDRLNNLNLYDNKISKLEKEMFVYVPNLGSLGIGFNKISKILNDSFQSTKFLSSIGLDNNKIDYIEPNCFCELNYFTNELRLSGNNLSNVSLYCLENVGSLILDSVQFKGEIDQKRLGNPKNAYTLYLSNNKISKIKFEDMKNLQILNLDSNEIFNLTSQTIQAFPNLNWLYLQNNNFTEKGLENFNPLTKLQYLYLSNNLLAKFEPSMLNETKELYYLDISLNNLENVEFGSLPNLKQLNLNNNKIKLIDKNSFSQLPNLESLYLGFNQISRTNPKAFASNTNLAFLDLRYNNLTTTPDISELKVLNTLQLNNNKLTSLPNHAFERKLNEANPLNSNIYIDLSGNRINRFTSKTFCSQHASSLGFLGFELYLDDINQMDYCMLRQFNSDKMKIVSNVKPSCEHLLGLYSKFQFVISIHAK</sequence>